<accession>A0AAD6BYA9</accession>
<dbReference type="EMBL" id="JAPVEA010000009">
    <property type="protein sequence ID" value="KAJ5433587.1"/>
    <property type="molecule type" value="Genomic_DNA"/>
</dbReference>
<dbReference type="Proteomes" id="UP001213681">
    <property type="component" value="Unassembled WGS sequence"/>
</dbReference>
<dbReference type="GeneID" id="81606367"/>
<sequence length="230" mass="26488">MNYILPGFDYLMQLPWTADDPITPRPEKKDWLYACGGLLQYPIGSTAHTRHTTSCSDEQYRDSSEEVNLLRVFLKLWIQGQKSHFDPEPEPIPTVVIITEKLPTQTRRAAREIHFSLRDSFPTISVHFMDRLVASPLRSSPVDRTDSIFSILSVLDTREWVAIGCFRYGVSEIPTENPITVIWTTDTRRIRGRSSPFGVTDDDILFQRDEIHRYVEDPNLPQAAWPPSNK</sequence>
<organism evidence="1 2">
    <name type="scientific">Penicillium daleae</name>
    <dbReference type="NCBI Taxonomy" id="63821"/>
    <lineage>
        <taxon>Eukaryota</taxon>
        <taxon>Fungi</taxon>
        <taxon>Dikarya</taxon>
        <taxon>Ascomycota</taxon>
        <taxon>Pezizomycotina</taxon>
        <taxon>Eurotiomycetes</taxon>
        <taxon>Eurotiomycetidae</taxon>
        <taxon>Eurotiales</taxon>
        <taxon>Aspergillaceae</taxon>
        <taxon>Penicillium</taxon>
    </lineage>
</organism>
<dbReference type="RefSeq" id="XP_056760878.1">
    <property type="nucleotide sequence ID" value="XM_056916124.1"/>
</dbReference>
<protein>
    <submittedName>
        <fullName evidence="1">Uncharacterized protein</fullName>
    </submittedName>
</protein>
<proteinExistence type="predicted"/>
<name>A0AAD6BYA9_9EURO</name>
<evidence type="ECO:0000313" key="1">
    <source>
        <dbReference type="EMBL" id="KAJ5433587.1"/>
    </source>
</evidence>
<reference evidence="1" key="1">
    <citation type="submission" date="2022-12" db="EMBL/GenBank/DDBJ databases">
        <authorList>
            <person name="Petersen C."/>
        </authorList>
    </citation>
    <scope>NUCLEOTIDE SEQUENCE</scope>
    <source>
        <strain evidence="1">IBT 16125</strain>
    </source>
</reference>
<comment type="caution">
    <text evidence="1">The sequence shown here is derived from an EMBL/GenBank/DDBJ whole genome shotgun (WGS) entry which is preliminary data.</text>
</comment>
<evidence type="ECO:0000313" key="2">
    <source>
        <dbReference type="Proteomes" id="UP001213681"/>
    </source>
</evidence>
<reference evidence="1" key="2">
    <citation type="journal article" date="2023" name="IMA Fungus">
        <title>Comparative genomic study of the Penicillium genus elucidates a diverse pangenome and 15 lateral gene transfer events.</title>
        <authorList>
            <person name="Petersen C."/>
            <person name="Sorensen T."/>
            <person name="Nielsen M.R."/>
            <person name="Sondergaard T.E."/>
            <person name="Sorensen J.L."/>
            <person name="Fitzpatrick D.A."/>
            <person name="Frisvad J.C."/>
            <person name="Nielsen K.L."/>
        </authorList>
    </citation>
    <scope>NUCLEOTIDE SEQUENCE</scope>
    <source>
        <strain evidence="1">IBT 16125</strain>
    </source>
</reference>
<keyword evidence="2" id="KW-1185">Reference proteome</keyword>
<dbReference type="AlphaFoldDB" id="A0AAD6BYA9"/>
<gene>
    <name evidence="1" type="ORF">N7458_012743</name>
</gene>